<keyword evidence="1" id="KW-0479">Metal-binding</keyword>
<dbReference type="InterPro" id="IPR001878">
    <property type="entry name" value="Znf_CCHC"/>
</dbReference>
<comment type="caution">
    <text evidence="4">The sequence shown here is derived from an EMBL/GenBank/DDBJ whole genome shotgun (WGS) entry which is preliminary data.</text>
</comment>
<evidence type="ECO:0000313" key="5">
    <source>
        <dbReference type="Proteomes" id="UP001303222"/>
    </source>
</evidence>
<keyword evidence="1" id="KW-0863">Zinc-finger</keyword>
<keyword evidence="1" id="KW-0862">Zinc</keyword>
<evidence type="ECO:0000256" key="1">
    <source>
        <dbReference type="PROSITE-ProRule" id="PRU00047"/>
    </source>
</evidence>
<keyword evidence="5" id="KW-1185">Reference proteome</keyword>
<name>A0AAN6NM44_9PEZI</name>
<protein>
    <recommendedName>
        <fullName evidence="3">CCHC-type domain-containing protein</fullName>
    </recommendedName>
</protein>
<dbReference type="InterPro" id="IPR036875">
    <property type="entry name" value="Znf_CCHC_sf"/>
</dbReference>
<evidence type="ECO:0000259" key="3">
    <source>
        <dbReference type="PROSITE" id="PS50158"/>
    </source>
</evidence>
<feature type="region of interest" description="Disordered" evidence="2">
    <location>
        <begin position="155"/>
        <end position="182"/>
    </location>
</feature>
<feature type="domain" description="CCHC-type" evidence="3">
    <location>
        <begin position="138"/>
        <end position="153"/>
    </location>
</feature>
<dbReference type="PROSITE" id="PS50158">
    <property type="entry name" value="ZF_CCHC"/>
    <property type="match status" value="1"/>
</dbReference>
<proteinExistence type="predicted"/>
<dbReference type="Proteomes" id="UP001303222">
    <property type="component" value="Unassembled WGS sequence"/>
</dbReference>
<gene>
    <name evidence="4" type="ORF">QBC32DRAFT_357417</name>
</gene>
<dbReference type="AlphaFoldDB" id="A0AAN6NM44"/>
<dbReference type="Pfam" id="PF14787">
    <property type="entry name" value="zf-CCHC_5"/>
    <property type="match status" value="1"/>
</dbReference>
<sequence>MPFFYRKALYKDPERFKEIRSRWIVNSHEFPNEMSKLLHAISCLGREAKINQTSEEFLVYLNDRYIQGDIVQKVSKSLADSVSHHYVQPARDDFKGCNKGSSNNGSSSKDPDTIDLDRAKLTEIYKDILQERYDKGICMNCGKGKHMARECKSQTNYGNKGKQANRTGLSITTRKNASTDTPVTNLDSGCSGKAFIDRSFAEKAYLEFKLLEKPRPLYLADGDFKEWVD</sequence>
<feature type="region of interest" description="Disordered" evidence="2">
    <location>
        <begin position="93"/>
        <end position="114"/>
    </location>
</feature>
<dbReference type="EMBL" id="MU859682">
    <property type="protein sequence ID" value="KAK3946583.1"/>
    <property type="molecule type" value="Genomic_DNA"/>
</dbReference>
<feature type="compositionally biased region" description="Low complexity" evidence="2">
    <location>
        <begin position="97"/>
        <end position="108"/>
    </location>
</feature>
<dbReference type="SUPFAM" id="SSF57756">
    <property type="entry name" value="Retrovirus zinc finger-like domains"/>
    <property type="match status" value="1"/>
</dbReference>
<accession>A0AAN6NM44</accession>
<reference evidence="4" key="1">
    <citation type="journal article" date="2023" name="Mol. Phylogenet. Evol.">
        <title>Genome-scale phylogeny and comparative genomics of the fungal order Sordariales.</title>
        <authorList>
            <person name="Hensen N."/>
            <person name="Bonometti L."/>
            <person name="Westerberg I."/>
            <person name="Brannstrom I.O."/>
            <person name="Guillou S."/>
            <person name="Cros-Aarteil S."/>
            <person name="Calhoun S."/>
            <person name="Haridas S."/>
            <person name="Kuo A."/>
            <person name="Mondo S."/>
            <person name="Pangilinan J."/>
            <person name="Riley R."/>
            <person name="LaButti K."/>
            <person name="Andreopoulos B."/>
            <person name="Lipzen A."/>
            <person name="Chen C."/>
            <person name="Yan M."/>
            <person name="Daum C."/>
            <person name="Ng V."/>
            <person name="Clum A."/>
            <person name="Steindorff A."/>
            <person name="Ohm R.A."/>
            <person name="Martin F."/>
            <person name="Silar P."/>
            <person name="Natvig D.O."/>
            <person name="Lalanne C."/>
            <person name="Gautier V."/>
            <person name="Ament-Velasquez S.L."/>
            <person name="Kruys A."/>
            <person name="Hutchinson M.I."/>
            <person name="Powell A.J."/>
            <person name="Barry K."/>
            <person name="Miller A.N."/>
            <person name="Grigoriev I.V."/>
            <person name="Debuchy R."/>
            <person name="Gladieux P."/>
            <person name="Hiltunen Thoren M."/>
            <person name="Johannesson H."/>
        </authorList>
    </citation>
    <scope>NUCLEOTIDE SEQUENCE</scope>
    <source>
        <strain evidence="4">CBS 626.80</strain>
    </source>
</reference>
<reference evidence="4" key="2">
    <citation type="submission" date="2023-06" db="EMBL/GenBank/DDBJ databases">
        <authorList>
            <consortium name="Lawrence Berkeley National Laboratory"/>
            <person name="Mondo S.J."/>
            <person name="Hensen N."/>
            <person name="Bonometti L."/>
            <person name="Westerberg I."/>
            <person name="Brannstrom I.O."/>
            <person name="Guillou S."/>
            <person name="Cros-Aarteil S."/>
            <person name="Calhoun S."/>
            <person name="Haridas S."/>
            <person name="Kuo A."/>
            <person name="Pangilinan J."/>
            <person name="Riley R."/>
            <person name="Labutti K."/>
            <person name="Andreopoulos B."/>
            <person name="Lipzen A."/>
            <person name="Chen C."/>
            <person name="Yanf M."/>
            <person name="Daum C."/>
            <person name="Ng V."/>
            <person name="Clum A."/>
            <person name="Steindorff A."/>
            <person name="Ohm R."/>
            <person name="Martin F."/>
            <person name="Silar P."/>
            <person name="Natvig D."/>
            <person name="Lalanne C."/>
            <person name="Gautier V."/>
            <person name="Ament-Velasquez S.L."/>
            <person name="Kruys A."/>
            <person name="Hutchinson M.I."/>
            <person name="Powell A.J."/>
            <person name="Barry K."/>
            <person name="Miller A.N."/>
            <person name="Grigoriev I.V."/>
            <person name="Debuchy R."/>
            <person name="Gladieux P."/>
            <person name="Thoren M.H."/>
            <person name="Johannesson H."/>
        </authorList>
    </citation>
    <scope>NUCLEOTIDE SEQUENCE</scope>
    <source>
        <strain evidence="4">CBS 626.80</strain>
    </source>
</reference>
<evidence type="ECO:0000256" key="2">
    <source>
        <dbReference type="SAM" id="MobiDB-lite"/>
    </source>
</evidence>
<organism evidence="4 5">
    <name type="scientific">Pseudoneurospora amorphoporcata</name>
    <dbReference type="NCBI Taxonomy" id="241081"/>
    <lineage>
        <taxon>Eukaryota</taxon>
        <taxon>Fungi</taxon>
        <taxon>Dikarya</taxon>
        <taxon>Ascomycota</taxon>
        <taxon>Pezizomycotina</taxon>
        <taxon>Sordariomycetes</taxon>
        <taxon>Sordariomycetidae</taxon>
        <taxon>Sordariales</taxon>
        <taxon>Sordariaceae</taxon>
        <taxon>Pseudoneurospora</taxon>
    </lineage>
</organism>
<evidence type="ECO:0000313" key="4">
    <source>
        <dbReference type="EMBL" id="KAK3946583.1"/>
    </source>
</evidence>
<dbReference type="GO" id="GO:0003676">
    <property type="term" value="F:nucleic acid binding"/>
    <property type="evidence" value="ECO:0007669"/>
    <property type="project" value="InterPro"/>
</dbReference>
<dbReference type="GO" id="GO:0008270">
    <property type="term" value="F:zinc ion binding"/>
    <property type="evidence" value="ECO:0007669"/>
    <property type="project" value="UniProtKB-KW"/>
</dbReference>